<evidence type="ECO:0000313" key="2">
    <source>
        <dbReference type="EMBL" id="ROT77008.1"/>
    </source>
</evidence>
<keyword evidence="3" id="KW-1185">Reference proteome</keyword>
<keyword evidence="1" id="KW-1133">Transmembrane helix</keyword>
<feature type="transmembrane region" description="Helical" evidence="1">
    <location>
        <begin position="290"/>
        <end position="311"/>
    </location>
</feature>
<keyword evidence="1" id="KW-0472">Membrane</keyword>
<accession>A0A423TKL2</accession>
<feature type="transmembrane region" description="Helical" evidence="1">
    <location>
        <begin position="76"/>
        <end position="94"/>
    </location>
</feature>
<feature type="transmembrane region" description="Helical" evidence="1">
    <location>
        <begin position="40"/>
        <end position="64"/>
    </location>
</feature>
<name>A0A423TKL2_PENVA</name>
<protein>
    <submittedName>
        <fullName evidence="2">Uncharacterized protein</fullName>
    </submittedName>
</protein>
<feature type="transmembrane region" description="Helical" evidence="1">
    <location>
        <begin position="323"/>
        <end position="342"/>
    </location>
</feature>
<dbReference type="Proteomes" id="UP000283509">
    <property type="component" value="Unassembled WGS sequence"/>
</dbReference>
<evidence type="ECO:0000313" key="3">
    <source>
        <dbReference type="Proteomes" id="UP000283509"/>
    </source>
</evidence>
<feature type="transmembrane region" description="Helical" evidence="1">
    <location>
        <begin position="348"/>
        <end position="375"/>
    </location>
</feature>
<comment type="caution">
    <text evidence="2">The sequence shown here is derived from an EMBL/GenBank/DDBJ whole genome shotgun (WGS) entry which is preliminary data.</text>
</comment>
<feature type="transmembrane region" description="Helical" evidence="1">
    <location>
        <begin position="222"/>
        <end position="245"/>
    </location>
</feature>
<feature type="transmembrane region" description="Helical" evidence="1">
    <location>
        <begin position="425"/>
        <end position="446"/>
    </location>
</feature>
<feature type="transmembrane region" description="Helical" evidence="1">
    <location>
        <begin position="100"/>
        <end position="119"/>
    </location>
</feature>
<keyword evidence="1" id="KW-0812">Transmembrane</keyword>
<dbReference type="AlphaFoldDB" id="A0A423TKL2"/>
<gene>
    <name evidence="2" type="ORF">C7M84_004356</name>
</gene>
<reference evidence="2 3" key="1">
    <citation type="submission" date="2018-04" db="EMBL/GenBank/DDBJ databases">
        <authorList>
            <person name="Zhang X."/>
            <person name="Yuan J."/>
            <person name="Li F."/>
            <person name="Xiang J."/>
        </authorList>
    </citation>
    <scope>NUCLEOTIDE SEQUENCE [LARGE SCALE GENOMIC DNA]</scope>
    <source>
        <tissue evidence="2">Muscle</tissue>
    </source>
</reference>
<dbReference type="EMBL" id="QCYY01001577">
    <property type="protein sequence ID" value="ROT77008.1"/>
    <property type="molecule type" value="Genomic_DNA"/>
</dbReference>
<reference evidence="2 3" key="2">
    <citation type="submission" date="2019-01" db="EMBL/GenBank/DDBJ databases">
        <title>The decoding of complex shrimp genome reveals the adaptation for benthos swimmer, frequently molting mechanism and breeding impact on genome.</title>
        <authorList>
            <person name="Sun Y."/>
            <person name="Gao Y."/>
            <person name="Yu Y."/>
        </authorList>
    </citation>
    <scope>NUCLEOTIDE SEQUENCE [LARGE SCALE GENOMIC DNA]</scope>
    <source>
        <tissue evidence="2">Muscle</tissue>
    </source>
</reference>
<sequence>MYCLLGSYLSLSFLLPHLSPPTPSSFFPSLLCTLPNSFSLFLLSFPFFCVFSSSFLFLPIYSFLSIYPPLITSSSSFLLVFPHFFFCLSTSFFINVSSSLFSSFLYFPLFIFFLSAFSFSFPFPSFSILPPSSFLLLLSSPFLPQSFPPPSFLSSLLPSPYLFLPSPPSLLFPSLPSLLSLSSPSSYLHFSSPPSLSLQYSVPSPPLLPLPHPSSTFCPPSCFVLLPLSPFLLPFFSFLLSLPFLSSSSLPISPQDTVRVTEAPSTCEEHLRQRRWDISFSPFPSPVPPLSSLSLSLLFTSLFSSFFWLVIHLPLPSPPPCPTFLPFVSFFPLYFSLSLLLPPLVVSLLLFFALFNLVLFSSMLVFFFFSLSVLLSYSFCLSSCPSFHFFPLSFSPLYVFSPPLLLTPHTPFPLSLSSFFLDPLFTSLLSPSLSLTFSFLLFYPLLHTPFSYLPFILHFSSHHTHS</sequence>
<proteinExistence type="predicted"/>
<evidence type="ECO:0000256" key="1">
    <source>
        <dbReference type="SAM" id="Phobius"/>
    </source>
</evidence>
<organism evidence="2 3">
    <name type="scientific">Penaeus vannamei</name>
    <name type="common">Whiteleg shrimp</name>
    <name type="synonym">Litopenaeus vannamei</name>
    <dbReference type="NCBI Taxonomy" id="6689"/>
    <lineage>
        <taxon>Eukaryota</taxon>
        <taxon>Metazoa</taxon>
        <taxon>Ecdysozoa</taxon>
        <taxon>Arthropoda</taxon>
        <taxon>Crustacea</taxon>
        <taxon>Multicrustacea</taxon>
        <taxon>Malacostraca</taxon>
        <taxon>Eumalacostraca</taxon>
        <taxon>Eucarida</taxon>
        <taxon>Decapoda</taxon>
        <taxon>Dendrobranchiata</taxon>
        <taxon>Penaeoidea</taxon>
        <taxon>Penaeidae</taxon>
        <taxon>Penaeus</taxon>
    </lineage>
</organism>